<accession>A0A1M7IHQ0</accession>
<evidence type="ECO:0000256" key="8">
    <source>
        <dbReference type="ARBA" id="ARBA00023136"/>
    </source>
</evidence>
<keyword evidence="15" id="KW-1185">Reference proteome</keyword>
<evidence type="ECO:0000256" key="4">
    <source>
        <dbReference type="ARBA" id="ARBA00021870"/>
    </source>
</evidence>
<keyword evidence="14" id="KW-0969">Cilium</keyword>
<dbReference type="EMBL" id="FRCB01000007">
    <property type="protein sequence ID" value="SHM40312.1"/>
    <property type="molecule type" value="Genomic_DNA"/>
</dbReference>
<evidence type="ECO:0000259" key="13">
    <source>
        <dbReference type="Pfam" id="PF14842"/>
    </source>
</evidence>
<evidence type="ECO:0000313" key="14">
    <source>
        <dbReference type="EMBL" id="SHM40312.1"/>
    </source>
</evidence>
<dbReference type="InterPro" id="IPR028263">
    <property type="entry name" value="FliG_N"/>
</dbReference>
<dbReference type="AlphaFoldDB" id="A0A1M7IHQ0"/>
<feature type="domain" description="Flagellar motor switch protein FliG C-terminal" evidence="11">
    <location>
        <begin position="234"/>
        <end position="349"/>
    </location>
</feature>
<keyword evidence="8" id="KW-0472">Membrane</keyword>
<keyword evidence="9" id="KW-0975">Bacterial flagellum</keyword>
<comment type="similarity">
    <text evidence="3">Belongs to the FliG family.</text>
</comment>
<evidence type="ECO:0000256" key="3">
    <source>
        <dbReference type="ARBA" id="ARBA00010299"/>
    </source>
</evidence>
<dbReference type="SUPFAM" id="SSF48029">
    <property type="entry name" value="FliG"/>
    <property type="match status" value="2"/>
</dbReference>
<dbReference type="GO" id="GO:0005886">
    <property type="term" value="C:plasma membrane"/>
    <property type="evidence" value="ECO:0007669"/>
    <property type="project" value="UniProtKB-SubCell"/>
</dbReference>
<dbReference type="InterPro" id="IPR011002">
    <property type="entry name" value="FliG_a-hlx"/>
</dbReference>
<dbReference type="GO" id="GO:0003774">
    <property type="term" value="F:cytoskeletal motor activity"/>
    <property type="evidence" value="ECO:0007669"/>
    <property type="project" value="InterPro"/>
</dbReference>
<name>A0A1M7IHQ0_9RHOB</name>
<evidence type="ECO:0000256" key="2">
    <source>
        <dbReference type="ARBA" id="ARBA00004413"/>
    </source>
</evidence>
<evidence type="ECO:0000256" key="9">
    <source>
        <dbReference type="ARBA" id="ARBA00023143"/>
    </source>
</evidence>
<evidence type="ECO:0000259" key="11">
    <source>
        <dbReference type="Pfam" id="PF01706"/>
    </source>
</evidence>
<evidence type="ECO:0000256" key="6">
    <source>
        <dbReference type="ARBA" id="ARBA00022500"/>
    </source>
</evidence>
<keyword evidence="6" id="KW-0145">Chemotaxis</keyword>
<sequence length="361" mass="38572">MTQTQLARLSPPRAARPAAARLTKAQKAAIIVRFLLNEGADVPLTDLPDALQATLTTQMGTMRYVDRSTLADVVAEFAAELEAMGLTFPRGVAGALSALDGRISPQTAARLRKEAGVRQFGDPWEQVRAASPDDLLGILGRESIEVAAVMLSKLDVERAADLLGRLPGDQARRITCAVSRTGAVTPAAVDRIGLALAAQLHDVPETAFDDGPVERVGAILNVSAAATRDNLLTGLDETDQDFARLVRKAIFTFVHIPERVAPMDIPRVTREVDQKLLVTALSGALKGDMAADLSGVADFILDNMSKRMADALRDEIEELGSVKPRDAEAAMTQVINAIRRLEAAGELTLIKPSDTDEDATP</sequence>
<dbReference type="InterPro" id="IPR000090">
    <property type="entry name" value="Flg_Motor_Flig"/>
</dbReference>
<dbReference type="Proteomes" id="UP000322545">
    <property type="component" value="Unassembled WGS sequence"/>
</dbReference>
<dbReference type="GO" id="GO:0071973">
    <property type="term" value="P:bacterial-type flagellum-dependent cell motility"/>
    <property type="evidence" value="ECO:0007669"/>
    <property type="project" value="InterPro"/>
</dbReference>
<feature type="domain" description="Flagellar motor switch protein FliG middle" evidence="12">
    <location>
        <begin position="132"/>
        <end position="205"/>
    </location>
</feature>
<dbReference type="RefSeq" id="WP_149780132.1">
    <property type="nucleotide sequence ID" value="NZ_FRCB01000007.1"/>
</dbReference>
<gene>
    <name evidence="14" type="ORF">SAMN05443432_10774</name>
</gene>
<evidence type="ECO:0000259" key="12">
    <source>
        <dbReference type="Pfam" id="PF14841"/>
    </source>
</evidence>
<evidence type="ECO:0000256" key="1">
    <source>
        <dbReference type="ARBA" id="ARBA00004117"/>
    </source>
</evidence>
<protein>
    <recommendedName>
        <fullName evidence="4">Flagellar motor switch protein FliG</fullName>
    </recommendedName>
</protein>
<comment type="function">
    <text evidence="10">FliG is one of three proteins (FliG, FliN, FliM) that forms the rotor-mounted switch complex (C ring), located at the base of the basal body. This complex interacts with the CheY and CheZ chemotaxis proteins, in addition to contacting components of the motor that determine the direction of flagellar rotation.</text>
</comment>
<keyword evidence="14" id="KW-0966">Cell projection</keyword>
<evidence type="ECO:0000313" key="15">
    <source>
        <dbReference type="Proteomes" id="UP000322545"/>
    </source>
</evidence>
<dbReference type="InterPro" id="IPR023087">
    <property type="entry name" value="Flg_Motor_Flig_C"/>
</dbReference>
<keyword evidence="14" id="KW-0282">Flagellum</keyword>
<dbReference type="PANTHER" id="PTHR30534">
    <property type="entry name" value="FLAGELLAR MOTOR SWITCH PROTEIN FLIG"/>
    <property type="match status" value="1"/>
</dbReference>
<dbReference type="Pfam" id="PF01706">
    <property type="entry name" value="FliG_C"/>
    <property type="match status" value="1"/>
</dbReference>
<organism evidence="14 15">
    <name type="scientific">Roseovarius litoreus</name>
    <dbReference type="NCBI Taxonomy" id="1155722"/>
    <lineage>
        <taxon>Bacteria</taxon>
        <taxon>Pseudomonadati</taxon>
        <taxon>Pseudomonadota</taxon>
        <taxon>Alphaproteobacteria</taxon>
        <taxon>Rhodobacterales</taxon>
        <taxon>Roseobacteraceae</taxon>
        <taxon>Roseovarius</taxon>
    </lineage>
</organism>
<dbReference type="PRINTS" id="PR00954">
    <property type="entry name" value="FLGMOTORFLIG"/>
</dbReference>
<comment type="subcellular location">
    <subcellularLocation>
        <location evidence="1">Bacterial flagellum basal body</location>
    </subcellularLocation>
    <subcellularLocation>
        <location evidence="2">Cell membrane</location>
        <topology evidence="2">Peripheral membrane protein</topology>
        <orientation evidence="2">Cytoplasmic side</orientation>
    </subcellularLocation>
</comment>
<keyword evidence="7" id="KW-0283">Flagellar rotation</keyword>
<dbReference type="GO" id="GO:0009425">
    <property type="term" value="C:bacterial-type flagellum basal body"/>
    <property type="evidence" value="ECO:0007669"/>
    <property type="project" value="UniProtKB-SubCell"/>
</dbReference>
<dbReference type="Pfam" id="PF14842">
    <property type="entry name" value="FliG_N"/>
    <property type="match status" value="1"/>
</dbReference>
<keyword evidence="5" id="KW-1003">Cell membrane</keyword>
<evidence type="ECO:0000256" key="5">
    <source>
        <dbReference type="ARBA" id="ARBA00022475"/>
    </source>
</evidence>
<feature type="domain" description="Flagellar motor switch protein FliG N-terminal" evidence="13">
    <location>
        <begin position="22"/>
        <end position="124"/>
    </location>
</feature>
<dbReference type="InterPro" id="IPR032779">
    <property type="entry name" value="FliG_M"/>
</dbReference>
<reference evidence="14 15" key="1">
    <citation type="submission" date="2016-11" db="EMBL/GenBank/DDBJ databases">
        <authorList>
            <person name="Varghese N."/>
            <person name="Submissions S."/>
        </authorList>
    </citation>
    <scope>NUCLEOTIDE SEQUENCE [LARGE SCALE GENOMIC DNA]</scope>
    <source>
        <strain evidence="14 15">DSM 28249</strain>
    </source>
</reference>
<dbReference type="Gene3D" id="1.10.220.30">
    <property type="match status" value="3"/>
</dbReference>
<dbReference type="PANTHER" id="PTHR30534:SF0">
    <property type="entry name" value="FLAGELLAR MOTOR SWITCH PROTEIN FLIG"/>
    <property type="match status" value="1"/>
</dbReference>
<evidence type="ECO:0000256" key="7">
    <source>
        <dbReference type="ARBA" id="ARBA00022779"/>
    </source>
</evidence>
<evidence type="ECO:0000256" key="10">
    <source>
        <dbReference type="ARBA" id="ARBA00025598"/>
    </source>
</evidence>
<dbReference type="GO" id="GO:0006935">
    <property type="term" value="P:chemotaxis"/>
    <property type="evidence" value="ECO:0007669"/>
    <property type="project" value="UniProtKB-KW"/>
</dbReference>
<proteinExistence type="inferred from homology"/>
<dbReference type="Pfam" id="PF14841">
    <property type="entry name" value="FliG_M"/>
    <property type="match status" value="1"/>
</dbReference>